<protein>
    <submittedName>
        <fullName evidence="2">Uncharacterized protein</fullName>
    </submittedName>
</protein>
<reference evidence="2" key="1">
    <citation type="submission" date="2024-03" db="EMBL/GenBank/DDBJ databases">
        <title>WGS assembly of Saponaria officinalis var. Norfolk2.</title>
        <authorList>
            <person name="Jenkins J."/>
            <person name="Shu S."/>
            <person name="Grimwood J."/>
            <person name="Barry K."/>
            <person name="Goodstein D."/>
            <person name="Schmutz J."/>
            <person name="Leebens-Mack J."/>
            <person name="Osbourn A."/>
        </authorList>
    </citation>
    <scope>NUCLEOTIDE SEQUENCE [LARGE SCALE GENOMIC DNA]</scope>
    <source>
        <strain evidence="2">JIC</strain>
    </source>
</reference>
<dbReference type="EMBL" id="JBDFQZ010000005">
    <property type="protein sequence ID" value="KAK9725895.1"/>
    <property type="molecule type" value="Genomic_DNA"/>
</dbReference>
<keyword evidence="1" id="KW-0732">Signal</keyword>
<feature type="chain" id="PRO_5043373899" evidence="1">
    <location>
        <begin position="25"/>
        <end position="149"/>
    </location>
</feature>
<sequence length="149" mass="15004">MAFNSKTFLALATLLLLATSQAHGLAIVGVSVTTCVVVVGLHCQVNPAGVVSGNAAPLTDIVTTLLLNGQPIAYASTDLDGISKITLNSGALLSSILSLSSLNVRVTLPIASCSIWANTNGALLGPVVQVGSITNGVLTLVVNTLRVVA</sequence>
<name>A0AAW1KZP8_SAPOF</name>
<dbReference type="AlphaFoldDB" id="A0AAW1KZP8"/>
<evidence type="ECO:0000256" key="1">
    <source>
        <dbReference type="SAM" id="SignalP"/>
    </source>
</evidence>
<evidence type="ECO:0000313" key="2">
    <source>
        <dbReference type="EMBL" id="KAK9725895.1"/>
    </source>
</evidence>
<accession>A0AAW1KZP8</accession>
<organism evidence="2 3">
    <name type="scientific">Saponaria officinalis</name>
    <name type="common">Common soapwort</name>
    <name type="synonym">Lychnis saponaria</name>
    <dbReference type="NCBI Taxonomy" id="3572"/>
    <lineage>
        <taxon>Eukaryota</taxon>
        <taxon>Viridiplantae</taxon>
        <taxon>Streptophyta</taxon>
        <taxon>Embryophyta</taxon>
        <taxon>Tracheophyta</taxon>
        <taxon>Spermatophyta</taxon>
        <taxon>Magnoliopsida</taxon>
        <taxon>eudicotyledons</taxon>
        <taxon>Gunneridae</taxon>
        <taxon>Pentapetalae</taxon>
        <taxon>Caryophyllales</taxon>
        <taxon>Caryophyllaceae</taxon>
        <taxon>Caryophylleae</taxon>
        <taxon>Saponaria</taxon>
    </lineage>
</organism>
<dbReference type="Proteomes" id="UP001443914">
    <property type="component" value="Unassembled WGS sequence"/>
</dbReference>
<gene>
    <name evidence="2" type="ORF">RND81_05G176300</name>
</gene>
<feature type="signal peptide" evidence="1">
    <location>
        <begin position="1"/>
        <end position="24"/>
    </location>
</feature>
<comment type="caution">
    <text evidence="2">The sequence shown here is derived from an EMBL/GenBank/DDBJ whole genome shotgun (WGS) entry which is preliminary data.</text>
</comment>
<proteinExistence type="predicted"/>
<evidence type="ECO:0000313" key="3">
    <source>
        <dbReference type="Proteomes" id="UP001443914"/>
    </source>
</evidence>
<keyword evidence="3" id="KW-1185">Reference proteome</keyword>